<keyword evidence="6" id="KW-0805">Transcription regulation</keyword>
<dbReference type="Pfam" id="PF00096">
    <property type="entry name" value="zf-C2H2"/>
    <property type="match status" value="6"/>
</dbReference>
<dbReference type="SMART" id="SM00355">
    <property type="entry name" value="ZnF_C2H2"/>
    <property type="match status" value="8"/>
</dbReference>
<keyword evidence="3" id="KW-0677">Repeat</keyword>
<feature type="region of interest" description="Disordered" evidence="11">
    <location>
        <begin position="78"/>
        <end position="138"/>
    </location>
</feature>
<dbReference type="InterPro" id="IPR036236">
    <property type="entry name" value="Znf_C2H2_sf"/>
</dbReference>
<dbReference type="AlphaFoldDB" id="A0A3Q0JCH3"/>
<dbReference type="SUPFAM" id="SSF57667">
    <property type="entry name" value="beta-beta-alpha zinc fingers"/>
    <property type="match status" value="6"/>
</dbReference>
<feature type="compositionally biased region" description="Polar residues" evidence="11">
    <location>
        <begin position="546"/>
        <end position="560"/>
    </location>
</feature>
<evidence type="ECO:0000256" key="10">
    <source>
        <dbReference type="PROSITE-ProRule" id="PRU00042"/>
    </source>
</evidence>
<dbReference type="FunFam" id="3.30.160.60:FF:000624">
    <property type="entry name" value="zinc finger protein 697"/>
    <property type="match status" value="2"/>
</dbReference>
<dbReference type="GeneID" id="103516139"/>
<dbReference type="Proteomes" id="UP000079169">
    <property type="component" value="Unplaced"/>
</dbReference>
<feature type="compositionally biased region" description="Polar residues" evidence="11">
    <location>
        <begin position="116"/>
        <end position="130"/>
    </location>
</feature>
<dbReference type="STRING" id="121845.A0A3Q0JCH3"/>
<evidence type="ECO:0000256" key="1">
    <source>
        <dbReference type="ARBA" id="ARBA00004123"/>
    </source>
</evidence>
<keyword evidence="7" id="KW-0238">DNA-binding</keyword>
<evidence type="ECO:0000313" key="13">
    <source>
        <dbReference type="Proteomes" id="UP000079169"/>
    </source>
</evidence>
<dbReference type="KEGG" id="dci:103516139"/>
<dbReference type="Gene3D" id="3.30.160.60">
    <property type="entry name" value="Classic Zinc Finger"/>
    <property type="match status" value="10"/>
</dbReference>
<proteinExistence type="predicted"/>
<evidence type="ECO:0000256" key="5">
    <source>
        <dbReference type="ARBA" id="ARBA00022833"/>
    </source>
</evidence>
<feature type="compositionally biased region" description="Low complexity" evidence="11">
    <location>
        <begin position="382"/>
        <end position="391"/>
    </location>
</feature>
<dbReference type="GO" id="GO:0000122">
    <property type="term" value="P:negative regulation of transcription by RNA polymerase II"/>
    <property type="evidence" value="ECO:0007669"/>
    <property type="project" value="UniProtKB-ARBA"/>
</dbReference>
<keyword evidence="13" id="KW-1185">Reference proteome</keyword>
<evidence type="ECO:0000256" key="9">
    <source>
        <dbReference type="ARBA" id="ARBA00023242"/>
    </source>
</evidence>
<dbReference type="PANTHER" id="PTHR24376:SF243">
    <property type="entry name" value="C2H2-TYPE DOMAIN-CONTAINING PROTEIN"/>
    <property type="match status" value="1"/>
</dbReference>
<keyword evidence="2" id="KW-0479">Metal-binding</keyword>
<feature type="domain" description="C2H2-type" evidence="12">
    <location>
        <begin position="573"/>
        <end position="600"/>
    </location>
</feature>
<dbReference type="FunFam" id="3.30.160.60:FF:000912">
    <property type="entry name" value="Zinc finger protein 660"/>
    <property type="match status" value="4"/>
</dbReference>
<feature type="domain" description="C2H2-type" evidence="12">
    <location>
        <begin position="601"/>
        <end position="628"/>
    </location>
</feature>
<feature type="domain" description="C2H2-type" evidence="12">
    <location>
        <begin position="227"/>
        <end position="254"/>
    </location>
</feature>
<dbReference type="PaxDb" id="121845-A0A3Q0JCH3"/>
<comment type="subcellular location">
    <subcellularLocation>
        <location evidence="1">Nucleus</location>
    </subcellularLocation>
</comment>
<feature type="domain" description="C2H2-type" evidence="12">
    <location>
        <begin position="199"/>
        <end position="226"/>
    </location>
</feature>
<dbReference type="GO" id="GO:0000978">
    <property type="term" value="F:RNA polymerase II cis-regulatory region sequence-specific DNA binding"/>
    <property type="evidence" value="ECO:0007669"/>
    <property type="project" value="TreeGrafter"/>
</dbReference>
<dbReference type="PROSITE" id="PS00028">
    <property type="entry name" value="ZINC_FINGER_C2H2_1"/>
    <property type="match status" value="8"/>
</dbReference>
<dbReference type="InterPro" id="IPR013087">
    <property type="entry name" value="Znf_C2H2_type"/>
</dbReference>
<feature type="compositionally biased region" description="Polar residues" evidence="11">
    <location>
        <begin position="508"/>
        <end position="520"/>
    </location>
</feature>
<evidence type="ECO:0000256" key="7">
    <source>
        <dbReference type="ARBA" id="ARBA00023125"/>
    </source>
</evidence>
<keyword evidence="9" id="KW-0539">Nucleus</keyword>
<evidence type="ECO:0000256" key="6">
    <source>
        <dbReference type="ARBA" id="ARBA00023015"/>
    </source>
</evidence>
<gene>
    <name evidence="14" type="primary">LOC103516139</name>
</gene>
<keyword evidence="4 10" id="KW-0863">Zinc-finger</keyword>
<evidence type="ECO:0000259" key="12">
    <source>
        <dbReference type="PROSITE" id="PS50157"/>
    </source>
</evidence>
<feature type="compositionally biased region" description="Low complexity" evidence="11">
    <location>
        <begin position="812"/>
        <end position="821"/>
    </location>
</feature>
<dbReference type="GO" id="GO:0008270">
    <property type="term" value="F:zinc ion binding"/>
    <property type="evidence" value="ECO:0007669"/>
    <property type="project" value="UniProtKB-KW"/>
</dbReference>
<accession>A0A3Q0JCH3</accession>
<feature type="domain" description="C2H2-type" evidence="12">
    <location>
        <begin position="143"/>
        <end position="170"/>
    </location>
</feature>
<protein>
    <submittedName>
        <fullName evidence="14">Gastrula zinc finger protein xFG20-1</fullName>
    </submittedName>
</protein>
<evidence type="ECO:0000256" key="8">
    <source>
        <dbReference type="ARBA" id="ARBA00023163"/>
    </source>
</evidence>
<feature type="domain" description="C2H2-type" evidence="12">
    <location>
        <begin position="685"/>
        <end position="713"/>
    </location>
</feature>
<feature type="compositionally biased region" description="Polar residues" evidence="11">
    <location>
        <begin position="78"/>
        <end position="90"/>
    </location>
</feature>
<feature type="region of interest" description="Disordered" evidence="11">
    <location>
        <begin position="508"/>
        <end position="568"/>
    </location>
</feature>
<keyword evidence="8" id="KW-0804">Transcription</keyword>
<feature type="region of interest" description="Disordered" evidence="11">
    <location>
        <begin position="779"/>
        <end position="832"/>
    </location>
</feature>
<name>A0A3Q0JCH3_DIACI</name>
<dbReference type="GO" id="GO:0045595">
    <property type="term" value="P:regulation of cell differentiation"/>
    <property type="evidence" value="ECO:0007669"/>
    <property type="project" value="UniProtKB-ARBA"/>
</dbReference>
<feature type="domain" description="C2H2-type" evidence="12">
    <location>
        <begin position="171"/>
        <end position="198"/>
    </location>
</feature>
<evidence type="ECO:0000256" key="4">
    <source>
        <dbReference type="ARBA" id="ARBA00022771"/>
    </source>
</evidence>
<dbReference type="PROSITE" id="PS50157">
    <property type="entry name" value="ZINC_FINGER_C2H2_2"/>
    <property type="match status" value="10"/>
</dbReference>
<evidence type="ECO:0000256" key="3">
    <source>
        <dbReference type="ARBA" id="ARBA00022737"/>
    </source>
</evidence>
<evidence type="ECO:0000256" key="2">
    <source>
        <dbReference type="ARBA" id="ARBA00022723"/>
    </source>
</evidence>
<dbReference type="GO" id="GO:0005634">
    <property type="term" value="C:nucleus"/>
    <property type="evidence" value="ECO:0007669"/>
    <property type="project" value="UniProtKB-SubCell"/>
</dbReference>
<sequence>MRNQTDRLIKEDSEIIEHNTSININNNRISAFPPNLLSPTFYSQGGLSLPVMSSLFIPNPHPYIQGINTWTPPLSASKYPPSQISVDTQASSKKRRKSESHESISPDIQPIPLSPPTSGSSPQSNASAGSNPEEKPDNKEKVFTCNICNRSFGYKHVLQNHERTHTGEKPFECLECGKRFTRDHHLKTHMRLHTGEKPYHCSHCDRHFVQVANLRRHLRVHTGEKPYNCELCASKFSDSNQLKAHMLIHRGEKPFNCTKCNSQFRRKHHLNHHKCNNNAPSTPNNEVYDYKADFIEMDSEAEYRTQLNLLLANYNNGTLPLLNKRERKSRDIRRVIRFPPVPATMLLPATVEVPEQTEPEDLSMPSRRLTPSPYDSPSRVMSNNNNSNSSSSEDEDHHGMPPKLVLDVDFIHRHPKFRTKNYHHVTARLLMRNQTDRLIKEDSEIIEHNTSININNNRISAFPPNLLSPTFYSQGGLSLPVMSSLFIPNPHPYIQGINTWTPPLSASKYPPSQISVDTQASSKKRRKSESHESISPDIQPIPLSPPTSGSSPQSNASAGSNPEEKPDNKEKVFTCNICNRSFGYKHVLQNHERTHTGEKPFECLECGKRFTRDHHLKTHMRLHTGEKPYHCSHCDRHFVQVANLRRHLRVHTGEKPYNCELCASKFSDSNQLKAHMLIHRGEKPFNCTKCNSQFRRKHHLNHHKCNNNAPSTPNNEVYDYKADFIEMDSEAEYRTQLNLLLANYNNGTLPLLNKRERKSRDIRRVIRFPPVPATMLLPATVEVPEQTEPEDLSMPSRRLTPSPYDSPSRVMSNNNNSNSSSSEDEDHHGMPPKLVLDVDFIHRHPKFRTKNYHHVTASP</sequence>
<feature type="domain" description="C2H2-type" evidence="12">
    <location>
        <begin position="255"/>
        <end position="283"/>
    </location>
</feature>
<evidence type="ECO:0000313" key="14">
    <source>
        <dbReference type="RefSeq" id="XP_026684425.1"/>
    </source>
</evidence>
<keyword evidence="5" id="KW-0862">Zinc</keyword>
<feature type="region of interest" description="Disordered" evidence="11">
    <location>
        <begin position="348"/>
        <end position="401"/>
    </location>
</feature>
<reference evidence="14" key="1">
    <citation type="submission" date="2025-08" db="UniProtKB">
        <authorList>
            <consortium name="RefSeq"/>
        </authorList>
    </citation>
    <scope>IDENTIFICATION</scope>
</reference>
<dbReference type="GO" id="GO:0001228">
    <property type="term" value="F:DNA-binding transcription activator activity, RNA polymerase II-specific"/>
    <property type="evidence" value="ECO:0007669"/>
    <property type="project" value="TreeGrafter"/>
</dbReference>
<organism evidence="13 14">
    <name type="scientific">Diaphorina citri</name>
    <name type="common">Asian citrus psyllid</name>
    <dbReference type="NCBI Taxonomy" id="121845"/>
    <lineage>
        <taxon>Eukaryota</taxon>
        <taxon>Metazoa</taxon>
        <taxon>Ecdysozoa</taxon>
        <taxon>Arthropoda</taxon>
        <taxon>Hexapoda</taxon>
        <taxon>Insecta</taxon>
        <taxon>Pterygota</taxon>
        <taxon>Neoptera</taxon>
        <taxon>Paraneoptera</taxon>
        <taxon>Hemiptera</taxon>
        <taxon>Sternorrhyncha</taxon>
        <taxon>Psylloidea</taxon>
        <taxon>Psyllidae</taxon>
        <taxon>Diaphorininae</taxon>
        <taxon>Diaphorina</taxon>
    </lineage>
</organism>
<feature type="domain" description="C2H2-type" evidence="12">
    <location>
        <begin position="657"/>
        <end position="684"/>
    </location>
</feature>
<dbReference type="FunFam" id="3.30.160.60:FF:000060">
    <property type="entry name" value="zinc finger protein 436"/>
    <property type="match status" value="2"/>
</dbReference>
<feature type="domain" description="C2H2-type" evidence="12">
    <location>
        <begin position="629"/>
        <end position="656"/>
    </location>
</feature>
<evidence type="ECO:0000256" key="11">
    <source>
        <dbReference type="SAM" id="MobiDB-lite"/>
    </source>
</evidence>
<dbReference type="PANTHER" id="PTHR24376">
    <property type="entry name" value="ZINC FINGER PROTEIN"/>
    <property type="match status" value="1"/>
</dbReference>
<dbReference type="RefSeq" id="XP_026684425.1">
    <property type="nucleotide sequence ID" value="XM_026828624.1"/>
</dbReference>